<dbReference type="GO" id="GO:0036064">
    <property type="term" value="C:ciliary basal body"/>
    <property type="evidence" value="ECO:0000318"/>
    <property type="project" value="GO_Central"/>
</dbReference>
<dbReference type="OMA" id="PTRIHET"/>
<feature type="region of interest" description="Disordered" evidence="1">
    <location>
        <begin position="494"/>
        <end position="535"/>
    </location>
</feature>
<dbReference type="EnsemblMetazoa" id="XM_030999328">
    <property type="protein sequence ID" value="XP_030855188"/>
    <property type="gene ID" value="LOC115929649"/>
</dbReference>
<feature type="compositionally biased region" description="Polar residues" evidence="1">
    <location>
        <begin position="416"/>
        <end position="433"/>
    </location>
</feature>
<evidence type="ECO:0000256" key="1">
    <source>
        <dbReference type="SAM" id="MobiDB-lite"/>
    </source>
</evidence>
<dbReference type="GO" id="GO:0005814">
    <property type="term" value="C:centriole"/>
    <property type="evidence" value="ECO:0000318"/>
    <property type="project" value="GO_Central"/>
</dbReference>
<feature type="region of interest" description="Disordered" evidence="1">
    <location>
        <begin position="184"/>
        <end position="282"/>
    </location>
</feature>
<proteinExistence type="predicted"/>
<dbReference type="GeneID" id="115929649"/>
<dbReference type="AlphaFoldDB" id="A0A7M7PS23"/>
<name>A0A7M7PS23_STRPU</name>
<dbReference type="RefSeq" id="XP_030855188.1">
    <property type="nucleotide sequence ID" value="XM_030999328.1"/>
</dbReference>
<feature type="compositionally biased region" description="Polar residues" evidence="1">
    <location>
        <begin position="496"/>
        <end position="507"/>
    </location>
</feature>
<reference evidence="3" key="1">
    <citation type="submission" date="2015-02" db="EMBL/GenBank/DDBJ databases">
        <title>Genome sequencing for Strongylocentrotus purpuratus.</title>
        <authorList>
            <person name="Murali S."/>
            <person name="Liu Y."/>
            <person name="Vee V."/>
            <person name="English A."/>
            <person name="Wang M."/>
            <person name="Skinner E."/>
            <person name="Han Y."/>
            <person name="Muzny D.M."/>
            <person name="Worley K.C."/>
            <person name="Gibbs R.A."/>
        </authorList>
    </citation>
    <scope>NUCLEOTIDE SEQUENCE</scope>
</reference>
<feature type="compositionally biased region" description="Low complexity" evidence="1">
    <location>
        <begin position="184"/>
        <end position="207"/>
    </location>
</feature>
<dbReference type="KEGG" id="spu:115929649"/>
<feature type="region of interest" description="Disordered" evidence="1">
    <location>
        <begin position="377"/>
        <end position="471"/>
    </location>
</feature>
<evidence type="ECO:0000313" key="3">
    <source>
        <dbReference type="Proteomes" id="UP000007110"/>
    </source>
</evidence>
<dbReference type="GO" id="GO:0097542">
    <property type="term" value="C:ciliary tip"/>
    <property type="evidence" value="ECO:0000318"/>
    <property type="project" value="GO_Central"/>
</dbReference>
<dbReference type="InParanoid" id="A0A7M7PS23"/>
<evidence type="ECO:0000313" key="2">
    <source>
        <dbReference type="EnsemblMetazoa" id="XP_030855188"/>
    </source>
</evidence>
<reference evidence="2" key="2">
    <citation type="submission" date="2021-01" db="UniProtKB">
        <authorList>
            <consortium name="EnsemblMetazoa"/>
        </authorList>
    </citation>
    <scope>IDENTIFICATION</scope>
</reference>
<keyword evidence="3" id="KW-1185">Reference proteome</keyword>
<feature type="compositionally biased region" description="Basic and acidic residues" evidence="1">
    <location>
        <begin position="223"/>
        <end position="233"/>
    </location>
</feature>
<dbReference type="OrthoDB" id="10339579at2759"/>
<feature type="compositionally biased region" description="Polar residues" evidence="1">
    <location>
        <begin position="22"/>
        <end position="33"/>
    </location>
</feature>
<feature type="compositionally biased region" description="Polar residues" evidence="1">
    <location>
        <begin position="455"/>
        <end position="471"/>
    </location>
</feature>
<accession>A0A7M7PS23</accession>
<dbReference type="Proteomes" id="UP000007110">
    <property type="component" value="Unassembled WGS sequence"/>
</dbReference>
<feature type="region of interest" description="Disordered" evidence="1">
    <location>
        <begin position="1"/>
        <end position="72"/>
    </location>
</feature>
<sequence length="563" mass="61049">MRRRTEGKSLSGFRLPSLSLPDISTATSDNSLRGSIAAGTPPLAAKPIMPESLEVDTARRKPSVSDDWSSEQFLSPGHRVGSWNTSLDSVTVRPVSPKIFSLCSKFMSSSDNNELSSASKDHLAIHNSRPRSKSFTLASITDDPKSPEQLSSLFIRRSSSPKPLKINLAPPEIYSIDPENGGLLPKQLLSPSTSPSSGYGSGFNSSSPVCMSPRSHSPTLESQLEREPSEEKSSLSVVPHEQGHTRTRRSISHDSGVSRLSVESPSCVGRSSSEEEPCSESRSQVRSMHSHCGGNITIQVPKPVRPQLVKTKPVFHLYPPGSPTNVIMKPEILSPDEGFQDLRLPHEQPSSSMPTSQPLAPLSPAHVEIKRTELRVRLNPPGSPLPTRIHETIPGLSRRFSEEGSLDQDGDEKLLSSATSTEEQRVPFSSTESKPLKRDAMPPALVIDMCETPPRSEQNSPPGSFNANSGSNSIRPYQFLTLADIQSGTVHRKLSTDSTLSSFSQGSIEDELDEHRNSRLADSAPAPTSAKAPFTAAGKRAQFSSVSIHTHHKISLPVIIFSH</sequence>
<protein>
    <submittedName>
        <fullName evidence="2">Uncharacterized protein</fullName>
    </submittedName>
</protein>
<organism evidence="2 3">
    <name type="scientific">Strongylocentrotus purpuratus</name>
    <name type="common">Purple sea urchin</name>
    <dbReference type="NCBI Taxonomy" id="7668"/>
    <lineage>
        <taxon>Eukaryota</taxon>
        <taxon>Metazoa</taxon>
        <taxon>Echinodermata</taxon>
        <taxon>Eleutherozoa</taxon>
        <taxon>Echinozoa</taxon>
        <taxon>Echinoidea</taxon>
        <taxon>Euechinoidea</taxon>
        <taxon>Echinacea</taxon>
        <taxon>Camarodonta</taxon>
        <taxon>Echinidea</taxon>
        <taxon>Strongylocentrotidae</taxon>
        <taxon>Strongylocentrotus</taxon>
    </lineage>
</organism>
<dbReference type="GO" id="GO:0060271">
    <property type="term" value="P:cilium assembly"/>
    <property type="evidence" value="ECO:0000318"/>
    <property type="project" value="GO_Central"/>
</dbReference>